<evidence type="ECO:0000313" key="2">
    <source>
        <dbReference type="Proteomes" id="UP000002038"/>
    </source>
</evidence>
<organism evidence="1 2">
    <name type="scientific">Blastomyces gilchristii (strain SLH14081)</name>
    <name type="common">Blastomyces dermatitidis</name>
    <dbReference type="NCBI Taxonomy" id="559298"/>
    <lineage>
        <taxon>Eukaryota</taxon>
        <taxon>Fungi</taxon>
        <taxon>Dikarya</taxon>
        <taxon>Ascomycota</taxon>
        <taxon>Pezizomycotina</taxon>
        <taxon>Eurotiomycetes</taxon>
        <taxon>Eurotiomycetidae</taxon>
        <taxon>Onygenales</taxon>
        <taxon>Ajellomycetaceae</taxon>
        <taxon>Blastomyces</taxon>
    </lineage>
</organism>
<dbReference type="KEGG" id="bgh:BDBG_17127"/>
<keyword evidence="2" id="KW-1185">Reference proteome</keyword>
<name>A0A179UPC0_BLAGS</name>
<protein>
    <submittedName>
        <fullName evidence="1">Uncharacterized protein</fullName>
    </submittedName>
</protein>
<reference evidence="2" key="1">
    <citation type="journal article" date="2015" name="PLoS Genet.">
        <title>The dynamic genome and transcriptome of the human fungal pathogen Blastomyces and close relative Emmonsia.</title>
        <authorList>
            <person name="Munoz J.F."/>
            <person name="Gauthier G.M."/>
            <person name="Desjardins C.A."/>
            <person name="Gallo J.E."/>
            <person name="Holder J."/>
            <person name="Sullivan T.D."/>
            <person name="Marty A.J."/>
            <person name="Carmen J.C."/>
            <person name="Chen Z."/>
            <person name="Ding L."/>
            <person name="Gujja S."/>
            <person name="Magrini V."/>
            <person name="Misas E."/>
            <person name="Mitreva M."/>
            <person name="Priest M."/>
            <person name="Saif S."/>
            <person name="Whiston E.A."/>
            <person name="Young S."/>
            <person name="Zeng Q."/>
            <person name="Goldman W.E."/>
            <person name="Mardis E.R."/>
            <person name="Taylor J.W."/>
            <person name="McEwen J.G."/>
            <person name="Clay O.K."/>
            <person name="Klein B.S."/>
            <person name="Cuomo C.A."/>
        </authorList>
    </citation>
    <scope>NUCLEOTIDE SEQUENCE [LARGE SCALE GENOMIC DNA]</scope>
    <source>
        <strain evidence="2">SLH14081</strain>
    </source>
</reference>
<dbReference type="GeneID" id="42528947"/>
<dbReference type="Proteomes" id="UP000002038">
    <property type="component" value="Unassembled WGS sequence"/>
</dbReference>
<accession>A0A179UPC0</accession>
<proteinExistence type="predicted"/>
<dbReference type="AlphaFoldDB" id="A0A179UPC0"/>
<dbReference type="RefSeq" id="XP_031578515.1">
    <property type="nucleotide sequence ID" value="XM_031724913.1"/>
</dbReference>
<gene>
    <name evidence="1" type="ORF">BDBG_17127</name>
</gene>
<dbReference type="VEuPathDB" id="FungiDB:BDBG_17127"/>
<dbReference type="EMBL" id="GG657456">
    <property type="protein sequence ID" value="OAT08871.1"/>
    <property type="molecule type" value="Genomic_DNA"/>
</dbReference>
<sequence>MFDVRRLLELYQRGRWIRARYVSIRMRGGKYNYI</sequence>
<evidence type="ECO:0000313" key="1">
    <source>
        <dbReference type="EMBL" id="OAT08871.1"/>
    </source>
</evidence>